<dbReference type="Proteomes" id="UP000222624">
    <property type="component" value="Genome"/>
</dbReference>
<protein>
    <submittedName>
        <fullName evidence="1">Putative virion structural protein</fullName>
    </submittedName>
</protein>
<evidence type="ECO:0000313" key="2">
    <source>
        <dbReference type="Proteomes" id="UP000222624"/>
    </source>
</evidence>
<accession>A0A223LI61</accession>
<organism evidence="1 2">
    <name type="scientific">Erwinia phage vB_EamM_Joad</name>
    <dbReference type="NCBI Taxonomy" id="2026081"/>
    <lineage>
        <taxon>Viruses</taxon>
        <taxon>Duplodnaviria</taxon>
        <taxon>Heunggongvirae</taxon>
        <taxon>Uroviricota</taxon>
        <taxon>Caudoviricetes</taxon>
        <taxon>Chimalliviridae</taxon>
        <taxon>Risingsunvirus</taxon>
        <taxon>Risingsunvirus risingsun</taxon>
    </lineage>
</organism>
<dbReference type="InterPro" id="IPR013783">
    <property type="entry name" value="Ig-like_fold"/>
</dbReference>
<name>A0A223LI61_9CAUD</name>
<gene>
    <name evidence="1" type="ORF">JOAD_204</name>
</gene>
<dbReference type="Gene3D" id="2.60.40.10">
    <property type="entry name" value="Immunoglobulins"/>
    <property type="match status" value="1"/>
</dbReference>
<sequence>MAILIKFNNPNADDITLNVYRADAEMDRSKLPAPLATLTGRPTEFLDKTAVQGKTYFYIFEAIGNNDRDISRNIKLIAAETRGPGNNILKEGTRELGHYDVMPASDLLDYQQLFAKMGNPAGFTASNFTNWVKFARKGKVFFVPSSPIGVAMPQAMKDAGFMGDGKIIEQNGFKYRVRLARGCSETDAEATTFLADKVALTNYDMDTFDISCEFNDLVYPLLNVTPLKQRLSNKLNGSIKTITGSRFVPVKEALADSSPVSRTYYDATDRTQATCLRAIALNVACAFWPVLELIEG</sequence>
<dbReference type="EMBL" id="MF459647">
    <property type="protein sequence ID" value="ASU03711.1"/>
    <property type="molecule type" value="Genomic_DNA"/>
</dbReference>
<reference evidence="2" key="1">
    <citation type="submission" date="2017-07" db="EMBL/GenBank/DDBJ databases">
        <authorList>
            <person name="Bickmore M.X."/>
            <person name="Vaden K."/>
            <person name="Brady T.S."/>
            <person name="Tateoka O.B."/>
            <person name="Carter J.L."/>
            <person name="Pape J.A."/>
            <person name="Robinson D.M."/>
            <person name="Russell K.A."/>
            <person name="Staley L.A."/>
            <person name="Stettler J.M."/>
            <person name="Townsend M.H."/>
            <person name="Wienclaw T."/>
            <person name="Williamson T.L."/>
            <person name="Kruger J.L."/>
            <person name="Berg J.A."/>
            <person name="Sharma R."/>
            <person name="Payne A.M."/>
            <person name="Fajardo C.P."/>
            <person name="Breakwell D.P."/>
            <person name="Hope S."/>
            <person name="Grose J.H."/>
        </authorList>
    </citation>
    <scope>NUCLEOTIDE SEQUENCE [LARGE SCALE GENOMIC DNA]</scope>
</reference>
<proteinExistence type="predicted"/>
<evidence type="ECO:0000313" key="1">
    <source>
        <dbReference type="EMBL" id="ASU03711.1"/>
    </source>
</evidence>